<proteinExistence type="predicted"/>
<dbReference type="AlphaFoldDB" id="A0A3L9YVT4"/>
<accession>A0A3L9YVT4</accession>
<dbReference type="InterPro" id="IPR037401">
    <property type="entry name" value="SnoaL-like"/>
</dbReference>
<evidence type="ECO:0000313" key="2">
    <source>
        <dbReference type="EMBL" id="RMA64861.1"/>
    </source>
</evidence>
<dbReference type="Pfam" id="PF13474">
    <property type="entry name" value="SnoaL_3"/>
    <property type="match status" value="1"/>
</dbReference>
<dbReference type="RefSeq" id="WP_121907285.1">
    <property type="nucleotide sequence ID" value="NZ_REFC01000012.1"/>
</dbReference>
<evidence type="ECO:0000313" key="3">
    <source>
        <dbReference type="Proteomes" id="UP000271339"/>
    </source>
</evidence>
<name>A0A3L9YVT4_9FLAO</name>
<dbReference type="EMBL" id="REFC01000012">
    <property type="protein sequence ID" value="RMA64861.1"/>
    <property type="molecule type" value="Genomic_DNA"/>
</dbReference>
<feature type="domain" description="SnoaL-like" evidence="1">
    <location>
        <begin position="53"/>
        <end position="168"/>
    </location>
</feature>
<gene>
    <name evidence="2" type="ORF">BXY75_1746</name>
</gene>
<dbReference type="PROSITE" id="PS51257">
    <property type="entry name" value="PROKAR_LIPOPROTEIN"/>
    <property type="match status" value="1"/>
</dbReference>
<comment type="caution">
    <text evidence="2">The sequence shown here is derived from an EMBL/GenBank/DDBJ whole genome shotgun (WGS) entry which is preliminary data.</text>
</comment>
<organism evidence="2 3">
    <name type="scientific">Ulvibacter antarcticus</name>
    <dbReference type="NCBI Taxonomy" id="442714"/>
    <lineage>
        <taxon>Bacteria</taxon>
        <taxon>Pseudomonadati</taxon>
        <taxon>Bacteroidota</taxon>
        <taxon>Flavobacteriia</taxon>
        <taxon>Flavobacteriales</taxon>
        <taxon>Flavobacteriaceae</taxon>
        <taxon>Ulvibacter</taxon>
    </lineage>
</organism>
<keyword evidence="3" id="KW-1185">Reference proteome</keyword>
<dbReference type="Proteomes" id="UP000271339">
    <property type="component" value="Unassembled WGS sequence"/>
</dbReference>
<reference evidence="2 3" key="1">
    <citation type="submission" date="2018-10" db="EMBL/GenBank/DDBJ databases">
        <title>Genomic Encyclopedia of Archaeal and Bacterial Type Strains, Phase II (KMG-II): from individual species to whole genera.</title>
        <authorList>
            <person name="Goeker M."/>
        </authorList>
    </citation>
    <scope>NUCLEOTIDE SEQUENCE [LARGE SCALE GENOMIC DNA]</scope>
    <source>
        <strain evidence="2 3">DSM 23424</strain>
    </source>
</reference>
<dbReference type="InterPro" id="IPR032710">
    <property type="entry name" value="NTF2-like_dom_sf"/>
</dbReference>
<dbReference type="SUPFAM" id="SSF54427">
    <property type="entry name" value="NTF2-like"/>
    <property type="match status" value="1"/>
</dbReference>
<sequence length="176" mass="20265">MKTYNYLLPGFLLFLLIFSACTEKQVTNPLIASETIIASEMPSEENSKMFIETMQTHLDAVTNRDLETLKQTLSPNGNMQLILPGTETTNTVDEFMQYHKDWFASPNWTFETKILNTEIGTEMGMAVTEIVYREPLRDGKPYFNRMIVSYDLKMINGKWFVIKDHASSVEKSTDKK</sequence>
<dbReference type="Gene3D" id="3.10.450.50">
    <property type="match status" value="1"/>
</dbReference>
<protein>
    <recommendedName>
        <fullName evidence="1">SnoaL-like domain-containing protein</fullName>
    </recommendedName>
</protein>
<evidence type="ECO:0000259" key="1">
    <source>
        <dbReference type="Pfam" id="PF13474"/>
    </source>
</evidence>
<dbReference type="OrthoDB" id="1192239at2"/>